<dbReference type="GO" id="GO:0043709">
    <property type="term" value="P:cell adhesion involved in single-species biofilm formation"/>
    <property type="evidence" value="ECO:0007669"/>
    <property type="project" value="TreeGrafter"/>
</dbReference>
<dbReference type="Pfam" id="PF00990">
    <property type="entry name" value="GGDEF"/>
    <property type="match status" value="1"/>
</dbReference>
<sequence>MEDKSISIDALISTMSVFKKLYDVVRVVNPMKKQILDLKLNKVEDLESSCYNLWKKGKVCSNCVSARAYNERETFVKIEYNGEKVYMLTAIPVELDGVPVVLELLKDVTNSGVIENIENKDSGTIHDAVNHMNELVILDPLTKVFNKRFIDERLPADIISSSLNGEPLSLIMADIDFFKKVNDTYGHIAGDEVIKMVADTLKRLIRKDVDWVARYGGEEFIVCLKNTSKNPAVKAAERMRKAIENTIISYEGMNIKVTASFGVKTLFEEQLSEEELIKEVDNKLYEAKNTGRNKVIA</sequence>
<dbReference type="PANTHER" id="PTHR45138">
    <property type="entry name" value="REGULATORY COMPONENTS OF SENSORY TRANSDUCTION SYSTEM"/>
    <property type="match status" value="1"/>
</dbReference>
<dbReference type="NCBIfam" id="TIGR00254">
    <property type="entry name" value="GGDEF"/>
    <property type="match status" value="1"/>
</dbReference>
<evidence type="ECO:0000313" key="3">
    <source>
        <dbReference type="Proteomes" id="UP000694308"/>
    </source>
</evidence>
<evidence type="ECO:0000313" key="2">
    <source>
        <dbReference type="EMBL" id="MBV7276257.1"/>
    </source>
</evidence>
<keyword evidence="3" id="KW-1185">Reference proteome</keyword>
<accession>A0A949TTL0</accession>
<gene>
    <name evidence="2" type="ORF">I6U48_25575</name>
</gene>
<dbReference type="InterPro" id="IPR050469">
    <property type="entry name" value="Diguanylate_Cyclase"/>
</dbReference>
<dbReference type="SMART" id="SM00267">
    <property type="entry name" value="GGDEF"/>
    <property type="match status" value="1"/>
</dbReference>
<feature type="domain" description="GGDEF" evidence="1">
    <location>
        <begin position="166"/>
        <end position="297"/>
    </location>
</feature>
<name>A0A949TTL0_9CLOT</name>
<dbReference type="GO" id="GO:0052621">
    <property type="term" value="F:diguanylate cyclase activity"/>
    <property type="evidence" value="ECO:0007669"/>
    <property type="project" value="TreeGrafter"/>
</dbReference>
<dbReference type="FunFam" id="3.30.70.270:FF:000001">
    <property type="entry name" value="Diguanylate cyclase domain protein"/>
    <property type="match status" value="1"/>
</dbReference>
<proteinExistence type="predicted"/>
<dbReference type="AlphaFoldDB" id="A0A949TTL0"/>
<dbReference type="GO" id="GO:1902201">
    <property type="term" value="P:negative regulation of bacterial-type flagellum-dependent cell motility"/>
    <property type="evidence" value="ECO:0007669"/>
    <property type="project" value="TreeGrafter"/>
</dbReference>
<dbReference type="PANTHER" id="PTHR45138:SF9">
    <property type="entry name" value="DIGUANYLATE CYCLASE DGCM-RELATED"/>
    <property type="match status" value="1"/>
</dbReference>
<dbReference type="InterPro" id="IPR000160">
    <property type="entry name" value="GGDEF_dom"/>
</dbReference>
<protein>
    <submittedName>
        <fullName evidence="2">GGDEF domain-containing protein</fullName>
    </submittedName>
</protein>
<dbReference type="PROSITE" id="PS50887">
    <property type="entry name" value="GGDEF"/>
    <property type="match status" value="1"/>
</dbReference>
<evidence type="ECO:0000259" key="1">
    <source>
        <dbReference type="PROSITE" id="PS50887"/>
    </source>
</evidence>
<dbReference type="GO" id="GO:0005886">
    <property type="term" value="C:plasma membrane"/>
    <property type="evidence" value="ECO:0007669"/>
    <property type="project" value="TreeGrafter"/>
</dbReference>
<dbReference type="Proteomes" id="UP000694308">
    <property type="component" value="Unassembled WGS sequence"/>
</dbReference>
<comment type="caution">
    <text evidence="2">The sequence shown here is derived from an EMBL/GenBank/DDBJ whole genome shotgun (WGS) entry which is preliminary data.</text>
</comment>
<reference evidence="2" key="1">
    <citation type="submission" date="2020-12" db="EMBL/GenBank/DDBJ databases">
        <title>Clostridium thailandense sp. nov., a novel acetogenic bacterium isolated from peat land soil in Thailand.</title>
        <authorList>
            <person name="Chaikitkaew S."/>
            <person name="Birkeland N.K."/>
        </authorList>
    </citation>
    <scope>NUCLEOTIDE SEQUENCE</scope>
    <source>
        <strain evidence="2">PL3</strain>
    </source>
</reference>
<dbReference type="EMBL" id="JAEEGC010000166">
    <property type="protein sequence ID" value="MBV7276257.1"/>
    <property type="molecule type" value="Genomic_DNA"/>
</dbReference>
<dbReference type="CDD" id="cd01949">
    <property type="entry name" value="GGDEF"/>
    <property type="match status" value="1"/>
</dbReference>
<dbReference type="RefSeq" id="WP_218323297.1">
    <property type="nucleotide sequence ID" value="NZ_JAEEGC010000166.1"/>
</dbReference>
<organism evidence="2 3">
    <name type="scientific">Clostridium thailandense</name>
    <dbReference type="NCBI Taxonomy" id="2794346"/>
    <lineage>
        <taxon>Bacteria</taxon>
        <taxon>Bacillati</taxon>
        <taxon>Bacillota</taxon>
        <taxon>Clostridia</taxon>
        <taxon>Eubacteriales</taxon>
        <taxon>Clostridiaceae</taxon>
        <taxon>Clostridium</taxon>
    </lineage>
</organism>